<dbReference type="Proteomes" id="UP001346149">
    <property type="component" value="Unassembled WGS sequence"/>
</dbReference>
<reference evidence="2 3" key="1">
    <citation type="journal article" date="2023" name="Hortic Res">
        <title>Pangenome of water caltrop reveals structural variations and asymmetric subgenome divergence after allopolyploidization.</title>
        <authorList>
            <person name="Zhang X."/>
            <person name="Chen Y."/>
            <person name="Wang L."/>
            <person name="Yuan Y."/>
            <person name="Fang M."/>
            <person name="Shi L."/>
            <person name="Lu R."/>
            <person name="Comes H.P."/>
            <person name="Ma Y."/>
            <person name="Chen Y."/>
            <person name="Huang G."/>
            <person name="Zhou Y."/>
            <person name="Zheng Z."/>
            <person name="Qiu Y."/>
        </authorList>
    </citation>
    <scope>NUCLEOTIDE SEQUENCE [LARGE SCALE GENOMIC DNA]</scope>
    <source>
        <strain evidence="2">F231</strain>
    </source>
</reference>
<dbReference type="InterPro" id="IPR016024">
    <property type="entry name" value="ARM-type_fold"/>
</dbReference>
<dbReference type="InterPro" id="IPR002553">
    <property type="entry name" value="Clathrin/coatomer_adapt-like_N"/>
</dbReference>
<feature type="domain" description="Clathrin/coatomer adaptor adaptin-like N-terminal" evidence="1">
    <location>
        <begin position="2"/>
        <end position="119"/>
    </location>
</feature>
<dbReference type="GO" id="GO:0005793">
    <property type="term" value="C:endoplasmic reticulum-Golgi intermediate compartment"/>
    <property type="evidence" value="ECO:0007669"/>
    <property type="project" value="TreeGrafter"/>
</dbReference>
<dbReference type="GO" id="GO:0006888">
    <property type="term" value="P:endoplasmic reticulum to Golgi vesicle-mediated transport"/>
    <property type="evidence" value="ECO:0007669"/>
    <property type="project" value="TreeGrafter"/>
</dbReference>
<protein>
    <recommendedName>
        <fullName evidence="1">Clathrin/coatomer adaptor adaptin-like N-terminal domain-containing protein</fullName>
    </recommendedName>
</protein>
<dbReference type="GO" id="GO:0005783">
    <property type="term" value="C:endoplasmic reticulum"/>
    <property type="evidence" value="ECO:0007669"/>
    <property type="project" value="TreeGrafter"/>
</dbReference>
<proteinExistence type="predicted"/>
<dbReference type="Gene3D" id="1.25.10.10">
    <property type="entry name" value="Leucine-rich Repeat Variant"/>
    <property type="match status" value="1"/>
</dbReference>
<name>A0AAN7MX27_TRANT</name>
<dbReference type="GO" id="GO:0009306">
    <property type="term" value="P:protein secretion"/>
    <property type="evidence" value="ECO:0007669"/>
    <property type="project" value="TreeGrafter"/>
</dbReference>
<dbReference type="PANTHER" id="PTHR10261:SF0">
    <property type="entry name" value="COATOMER SUBUNIT GAMMA-2"/>
    <property type="match status" value="1"/>
</dbReference>
<dbReference type="PANTHER" id="PTHR10261">
    <property type="entry name" value="COATOMER SUBUNIT GAMMA"/>
    <property type="match status" value="1"/>
</dbReference>
<dbReference type="GO" id="GO:0006891">
    <property type="term" value="P:intra-Golgi vesicle-mediated transport"/>
    <property type="evidence" value="ECO:0007669"/>
    <property type="project" value="TreeGrafter"/>
</dbReference>
<dbReference type="InterPro" id="IPR017106">
    <property type="entry name" value="Coatomer_gsu"/>
</dbReference>
<comment type="caution">
    <text evidence="2">The sequence shown here is derived from an EMBL/GenBank/DDBJ whole genome shotgun (WGS) entry which is preliminary data.</text>
</comment>
<evidence type="ECO:0000313" key="2">
    <source>
        <dbReference type="EMBL" id="KAK4801936.1"/>
    </source>
</evidence>
<evidence type="ECO:0000259" key="1">
    <source>
        <dbReference type="Pfam" id="PF01602"/>
    </source>
</evidence>
<accession>A0AAN7MX27</accession>
<dbReference type="GO" id="GO:0030126">
    <property type="term" value="C:COPI vesicle coat"/>
    <property type="evidence" value="ECO:0007669"/>
    <property type="project" value="TreeGrafter"/>
</dbReference>
<dbReference type="GO" id="GO:0006886">
    <property type="term" value="P:intracellular protein transport"/>
    <property type="evidence" value="ECO:0007669"/>
    <property type="project" value="InterPro"/>
</dbReference>
<dbReference type="EMBL" id="JAXQNO010000002">
    <property type="protein sequence ID" value="KAK4801936.1"/>
    <property type="molecule type" value="Genomic_DNA"/>
</dbReference>
<dbReference type="InterPro" id="IPR011989">
    <property type="entry name" value="ARM-like"/>
</dbReference>
<dbReference type="GO" id="GO:0000139">
    <property type="term" value="C:Golgi membrane"/>
    <property type="evidence" value="ECO:0007669"/>
    <property type="project" value="TreeGrafter"/>
</dbReference>
<gene>
    <name evidence="2" type="ORF">SAY86_000139</name>
</gene>
<keyword evidence="3" id="KW-1185">Reference proteome</keyword>
<dbReference type="Pfam" id="PF01602">
    <property type="entry name" value="Adaptin_N"/>
    <property type="match status" value="1"/>
</dbReference>
<dbReference type="SUPFAM" id="SSF48371">
    <property type="entry name" value="ARM repeat"/>
    <property type="match status" value="1"/>
</dbReference>
<organism evidence="2 3">
    <name type="scientific">Trapa natans</name>
    <name type="common">Water chestnut</name>
    <dbReference type="NCBI Taxonomy" id="22666"/>
    <lineage>
        <taxon>Eukaryota</taxon>
        <taxon>Viridiplantae</taxon>
        <taxon>Streptophyta</taxon>
        <taxon>Embryophyta</taxon>
        <taxon>Tracheophyta</taxon>
        <taxon>Spermatophyta</taxon>
        <taxon>Magnoliopsida</taxon>
        <taxon>eudicotyledons</taxon>
        <taxon>Gunneridae</taxon>
        <taxon>Pentapetalae</taxon>
        <taxon>rosids</taxon>
        <taxon>malvids</taxon>
        <taxon>Myrtales</taxon>
        <taxon>Lythraceae</taxon>
        <taxon>Trapa</taxon>
    </lineage>
</organism>
<dbReference type="AlphaFoldDB" id="A0AAN7MX27"/>
<sequence length="129" mass="14419">MQTTPEIVKRWSNEVQEAVQSRAALVQFHALALLHQIRQNDKLAVSKLVITLTKGNVRSPLAQCLLIRYTNQVIRESAGNAQTGIGHFMTYLESCLWNKSEMVSFEAARVITELNGVTSRELIPAITVL</sequence>
<evidence type="ECO:0000313" key="3">
    <source>
        <dbReference type="Proteomes" id="UP001346149"/>
    </source>
</evidence>